<keyword evidence="1" id="KW-0812">Transmembrane</keyword>
<keyword evidence="1" id="KW-0472">Membrane</keyword>
<dbReference type="RefSeq" id="WP_157838303.1">
    <property type="nucleotide sequence ID" value="NZ_CP092363.2"/>
</dbReference>
<accession>A0ABY3TXF2</accession>
<reference evidence="2" key="1">
    <citation type="submission" date="2022-08" db="EMBL/GenBank/DDBJ databases">
        <title>Whole genome sequencing of non-tuberculosis mycobacteria type-strains.</title>
        <authorList>
            <person name="Igarashi Y."/>
            <person name="Osugi A."/>
            <person name="Mitarai S."/>
        </authorList>
    </citation>
    <scope>NUCLEOTIDE SEQUENCE</scope>
    <source>
        <strain evidence="2">JCM 16369</strain>
    </source>
</reference>
<organism evidence="2 3">
    <name type="scientific">Mycolicibacterium crocinum</name>
    <dbReference type="NCBI Taxonomy" id="388459"/>
    <lineage>
        <taxon>Bacteria</taxon>
        <taxon>Bacillati</taxon>
        <taxon>Actinomycetota</taxon>
        <taxon>Actinomycetes</taxon>
        <taxon>Mycobacteriales</taxon>
        <taxon>Mycobacteriaceae</taxon>
        <taxon>Mycolicibacterium</taxon>
    </lineage>
</organism>
<keyword evidence="1" id="KW-1133">Transmembrane helix</keyword>
<feature type="transmembrane region" description="Helical" evidence="1">
    <location>
        <begin position="24"/>
        <end position="42"/>
    </location>
</feature>
<geneLocation type="plasmid" evidence="2 3">
    <name>unnamed</name>
</geneLocation>
<gene>
    <name evidence="2" type="ORF">MI149_30205</name>
</gene>
<name>A0ABY3TXF2_9MYCO</name>
<proteinExistence type="predicted"/>
<dbReference type="Proteomes" id="UP001055337">
    <property type="component" value="Plasmid unnamed"/>
</dbReference>
<evidence type="ECO:0000313" key="3">
    <source>
        <dbReference type="Proteomes" id="UP001055337"/>
    </source>
</evidence>
<keyword evidence="3" id="KW-1185">Reference proteome</keyword>
<evidence type="ECO:0000313" key="2">
    <source>
        <dbReference type="EMBL" id="ULN44769.1"/>
    </source>
</evidence>
<protein>
    <submittedName>
        <fullName evidence="2">Uncharacterized protein</fullName>
    </submittedName>
</protein>
<evidence type="ECO:0000256" key="1">
    <source>
        <dbReference type="SAM" id="Phobius"/>
    </source>
</evidence>
<keyword evidence="2" id="KW-0614">Plasmid</keyword>
<sequence length="48" mass="4970">MTTIGAGRSRCADHQPESTIEPTLVISTLFAYGSLVAALGLLQTSHPG</sequence>
<dbReference type="EMBL" id="CP092363">
    <property type="protein sequence ID" value="ULN44769.1"/>
    <property type="molecule type" value="Genomic_DNA"/>
</dbReference>